<proteinExistence type="predicted"/>
<keyword evidence="3" id="KW-1185">Reference proteome</keyword>
<sequence>MSFSSATFFPDALLHAIIDARVERPSLALNAAQHRKRRDKLTLDGRLNIIAADHPARFVSNVGTNLLGMADRRDYLARILRVLVSDGVDGVMASMDILEDLLLVDALRAEQDLTPLLENKVLIASLNRGGLAGAAWELDDPMTGPSPATCAQWNLDGAKTLLRVDINEPASLKTMMACAEAITACNALDLPMFLEPLPVAKTDKGYPVTKTAEAVARLAGVSSALGDSSRNLWLKLPYTEDFATVARSTTLPIVLLGGESAGNPKPFLEQLRTAMDSGYNVRGAMVGRNVLFPGNGDPGIIARAASAIIHDKLDAQAAFDGFASPLEAPDTLYPGGTR</sequence>
<name>A0A1H5TDY5_9BACT</name>
<dbReference type="Gene3D" id="3.20.20.70">
    <property type="entry name" value="Aldolase class I"/>
    <property type="match status" value="1"/>
</dbReference>
<dbReference type="OrthoDB" id="5915071at2"/>
<evidence type="ECO:0000313" key="2">
    <source>
        <dbReference type="EMBL" id="SEF61016.1"/>
    </source>
</evidence>
<evidence type="ECO:0000313" key="3">
    <source>
        <dbReference type="Proteomes" id="UP000236728"/>
    </source>
</evidence>
<reference evidence="2 3" key="1">
    <citation type="submission" date="2016-10" db="EMBL/GenBank/DDBJ databases">
        <authorList>
            <person name="de Groot N.N."/>
        </authorList>
    </citation>
    <scope>NUCLEOTIDE SEQUENCE [LARGE SCALE GENOMIC DNA]</scope>
    <source>
        <strain evidence="2 3">DSM 22489</strain>
    </source>
</reference>
<accession>A0A1H5TDY5</accession>
<feature type="domain" description="Cgl0159-like" evidence="1">
    <location>
        <begin position="45"/>
        <end position="298"/>
    </location>
</feature>
<dbReference type="InterPro" id="IPR013785">
    <property type="entry name" value="Aldolase_TIM"/>
</dbReference>
<dbReference type="AlphaFoldDB" id="A0A1H5TDY5"/>
<dbReference type="Pfam" id="PF22649">
    <property type="entry name" value="Cgl0159"/>
    <property type="match status" value="1"/>
</dbReference>
<evidence type="ECO:0000259" key="1">
    <source>
        <dbReference type="Pfam" id="PF22649"/>
    </source>
</evidence>
<dbReference type="RefSeq" id="WP_103931487.1">
    <property type="nucleotide sequence ID" value="NZ_FNVA01000001.1"/>
</dbReference>
<dbReference type="EMBL" id="FNVA01000001">
    <property type="protein sequence ID" value="SEF61016.1"/>
    <property type="molecule type" value="Genomic_DNA"/>
</dbReference>
<protein>
    <submittedName>
        <fullName evidence="2">Fructose-bisphosphate aldolase class Ia, DhnA family</fullName>
    </submittedName>
</protein>
<organism evidence="2 3">
    <name type="scientific">Bryocella elongata</name>
    <dbReference type="NCBI Taxonomy" id="863522"/>
    <lineage>
        <taxon>Bacteria</taxon>
        <taxon>Pseudomonadati</taxon>
        <taxon>Acidobacteriota</taxon>
        <taxon>Terriglobia</taxon>
        <taxon>Terriglobales</taxon>
        <taxon>Acidobacteriaceae</taxon>
        <taxon>Bryocella</taxon>
    </lineage>
</organism>
<dbReference type="InterPro" id="IPR054574">
    <property type="entry name" value="Cgl0159_dom"/>
</dbReference>
<gene>
    <name evidence="2" type="ORF">SAMN05421819_0574</name>
</gene>
<dbReference type="SUPFAM" id="SSF51569">
    <property type="entry name" value="Aldolase"/>
    <property type="match status" value="1"/>
</dbReference>
<dbReference type="Proteomes" id="UP000236728">
    <property type="component" value="Unassembled WGS sequence"/>
</dbReference>